<keyword evidence="3 5" id="KW-0521">NADP</keyword>
<dbReference type="EC" id="1.7.1.13" evidence="5"/>
<dbReference type="PANTHER" id="PTHR34354:SF1">
    <property type="entry name" value="NADPH-DEPENDENT 7-CYANO-7-DEAZAGUANINE REDUCTASE"/>
    <property type="match status" value="1"/>
</dbReference>
<comment type="function">
    <text evidence="5">Catalyzes the NADPH-dependent reduction of 7-cyano-7-deazaguanine (preQ0) to 7-aminomethyl-7-deazaguanine (preQ1).</text>
</comment>
<dbReference type="Pfam" id="PF14489">
    <property type="entry name" value="QueF"/>
    <property type="match status" value="1"/>
</dbReference>
<dbReference type="Gene3D" id="3.30.1130.10">
    <property type="match status" value="1"/>
</dbReference>
<dbReference type="NCBIfam" id="TIGR03139">
    <property type="entry name" value="QueF-II"/>
    <property type="match status" value="1"/>
</dbReference>
<dbReference type="InterPro" id="IPR029500">
    <property type="entry name" value="QueF"/>
</dbReference>
<comment type="subcellular location">
    <subcellularLocation>
        <location evidence="5">Cytoplasm</location>
    </subcellularLocation>
</comment>
<dbReference type="GO" id="GO:0005737">
    <property type="term" value="C:cytoplasm"/>
    <property type="evidence" value="ECO:0007669"/>
    <property type="project" value="UniProtKB-SubCell"/>
</dbReference>
<comment type="similarity">
    <text evidence="5">Belongs to the GTP cyclohydrolase I family. QueF type 1 subfamily.</text>
</comment>
<feature type="binding site" evidence="5">
    <location>
        <begin position="102"/>
        <end position="103"/>
    </location>
    <ligand>
        <name>substrate</name>
    </ligand>
</feature>
<dbReference type="InterPro" id="IPR050084">
    <property type="entry name" value="NADPH_dep_7-cyano-7-deazaG_red"/>
</dbReference>
<dbReference type="SUPFAM" id="SSF55620">
    <property type="entry name" value="Tetrahydrobiopterin biosynthesis enzymes-like"/>
    <property type="match status" value="1"/>
</dbReference>
<keyword evidence="4 5" id="KW-0560">Oxidoreductase</keyword>
<reference evidence="6 7" key="1">
    <citation type="submission" date="2018-02" db="EMBL/GenBank/DDBJ databases">
        <title>Comparative genomes isolates from brazilian mangrove.</title>
        <authorList>
            <person name="Araujo J.E."/>
            <person name="Taketani R.G."/>
            <person name="Silva M.C.P."/>
            <person name="Loureco M.V."/>
            <person name="Andreote F.D."/>
        </authorList>
    </citation>
    <scope>NUCLEOTIDE SEQUENCE [LARGE SCALE GENOMIC DNA]</scope>
    <source>
        <strain evidence="6 7">HEX-2 MGV</strain>
    </source>
</reference>
<feature type="active site" description="Thioimide intermediate" evidence="5">
    <location>
        <position position="61"/>
    </location>
</feature>
<dbReference type="Proteomes" id="UP000240009">
    <property type="component" value="Unassembled WGS sequence"/>
</dbReference>
<gene>
    <name evidence="5" type="primary">queF</name>
    <name evidence="6" type="ORF">C5Y96_03915</name>
</gene>
<comment type="caution">
    <text evidence="6">The sequence shown here is derived from an EMBL/GenBank/DDBJ whole genome shotgun (WGS) entry which is preliminary data.</text>
</comment>
<dbReference type="InterPro" id="IPR043133">
    <property type="entry name" value="GTP-CH-I_C/QueF"/>
</dbReference>
<proteinExistence type="inferred from homology"/>
<evidence type="ECO:0000256" key="3">
    <source>
        <dbReference type="ARBA" id="ARBA00022857"/>
    </source>
</evidence>
<evidence type="ECO:0000313" key="7">
    <source>
        <dbReference type="Proteomes" id="UP000240009"/>
    </source>
</evidence>
<dbReference type="PIRSF" id="PIRSF027377">
    <property type="entry name" value="Nitrile_oxidored_QueF"/>
    <property type="match status" value="1"/>
</dbReference>
<dbReference type="PANTHER" id="PTHR34354">
    <property type="entry name" value="NADPH-DEPENDENT 7-CYANO-7-DEAZAGUANINE REDUCTASE"/>
    <property type="match status" value="1"/>
</dbReference>
<evidence type="ECO:0000256" key="5">
    <source>
        <dbReference type="HAMAP-Rule" id="MF_00818"/>
    </source>
</evidence>
<keyword evidence="1 5" id="KW-0963">Cytoplasm</keyword>
<keyword evidence="2 5" id="KW-0671">Queuosine biosynthesis</keyword>
<dbReference type="AlphaFoldDB" id="A0A2S8G441"/>
<comment type="pathway">
    <text evidence="5">tRNA modification; tRNA-queuosine biosynthesis.</text>
</comment>
<evidence type="ECO:0000256" key="4">
    <source>
        <dbReference type="ARBA" id="ARBA00023002"/>
    </source>
</evidence>
<feature type="binding site" evidence="5">
    <location>
        <begin position="83"/>
        <end position="85"/>
    </location>
    <ligand>
        <name>substrate</name>
    </ligand>
</feature>
<sequence length="154" mass="17661">MRQKPGLVRPAVCLQNSSLPNQEENRTVSEENRGLLETFENQHPNRDYEIEISVPEFTSVCPKTGQPDFGTIHITYIPEALCVELKSLKMYMQAYRNQGIFYENVTNVILNDLVECLQPRWMQVRAEFTPRGGISSTITVEHYSETPPDELTVI</sequence>
<dbReference type="InterPro" id="IPR016856">
    <property type="entry name" value="QueF_type1"/>
</dbReference>
<dbReference type="OrthoDB" id="9795077at2"/>
<feature type="active site" description="Proton donor" evidence="5">
    <location>
        <position position="68"/>
    </location>
</feature>
<dbReference type="UniPathway" id="UPA00392"/>
<evidence type="ECO:0000256" key="2">
    <source>
        <dbReference type="ARBA" id="ARBA00022785"/>
    </source>
</evidence>
<evidence type="ECO:0000256" key="1">
    <source>
        <dbReference type="ARBA" id="ARBA00022490"/>
    </source>
</evidence>
<name>A0A2S8G441_9BACT</name>
<dbReference type="EMBL" id="PUIA01000016">
    <property type="protein sequence ID" value="PQO39021.1"/>
    <property type="molecule type" value="Genomic_DNA"/>
</dbReference>
<protein>
    <recommendedName>
        <fullName evidence="5">NADPH-dependent 7-cyano-7-deazaguanine reductase</fullName>
        <ecNumber evidence="5">1.7.1.13</ecNumber>
    </recommendedName>
    <alternativeName>
        <fullName evidence="5">7-cyano-7-carbaguanine reductase</fullName>
    </alternativeName>
    <alternativeName>
        <fullName evidence="5">NADPH-dependent nitrile oxidoreductase</fullName>
    </alternativeName>
    <alternativeName>
        <fullName evidence="5">PreQ(0) reductase</fullName>
    </alternativeName>
</protein>
<evidence type="ECO:0000313" key="6">
    <source>
        <dbReference type="EMBL" id="PQO39021.1"/>
    </source>
</evidence>
<organism evidence="6 7">
    <name type="scientific">Blastopirellula marina</name>
    <dbReference type="NCBI Taxonomy" id="124"/>
    <lineage>
        <taxon>Bacteria</taxon>
        <taxon>Pseudomonadati</taxon>
        <taxon>Planctomycetota</taxon>
        <taxon>Planctomycetia</taxon>
        <taxon>Pirellulales</taxon>
        <taxon>Pirellulaceae</taxon>
        <taxon>Blastopirellula</taxon>
    </lineage>
</organism>
<dbReference type="GO" id="GO:0008616">
    <property type="term" value="P:tRNA queuosine(34) biosynthetic process"/>
    <property type="evidence" value="ECO:0007669"/>
    <property type="project" value="UniProtKB-UniRule"/>
</dbReference>
<comment type="catalytic activity">
    <reaction evidence="5">
        <text>7-aminomethyl-7-carbaguanine + 2 NADP(+) = 7-cyano-7-carbaguanine + 2 NADPH + 3 H(+)</text>
        <dbReference type="Rhea" id="RHEA:13409"/>
        <dbReference type="ChEBI" id="CHEBI:15378"/>
        <dbReference type="ChEBI" id="CHEBI:45075"/>
        <dbReference type="ChEBI" id="CHEBI:57783"/>
        <dbReference type="ChEBI" id="CHEBI:58349"/>
        <dbReference type="ChEBI" id="CHEBI:58703"/>
        <dbReference type="EC" id="1.7.1.13"/>
    </reaction>
</comment>
<dbReference type="HAMAP" id="MF_00818">
    <property type="entry name" value="QueF_type1"/>
    <property type="match status" value="1"/>
</dbReference>
<accession>A0A2S8G441</accession>
<dbReference type="GO" id="GO:0033739">
    <property type="term" value="F:preQ1 synthase activity"/>
    <property type="evidence" value="ECO:0007669"/>
    <property type="project" value="UniProtKB-UniRule"/>
</dbReference>